<keyword evidence="1" id="KW-0812">Transmembrane</keyword>
<evidence type="ECO:0000313" key="2">
    <source>
        <dbReference type="Proteomes" id="UP000887565"/>
    </source>
</evidence>
<accession>A0A915L9C7</accession>
<name>A0A915L9C7_ROMCU</name>
<organism evidence="2 3">
    <name type="scientific">Romanomermis culicivorax</name>
    <name type="common">Nematode worm</name>
    <dbReference type="NCBI Taxonomy" id="13658"/>
    <lineage>
        <taxon>Eukaryota</taxon>
        <taxon>Metazoa</taxon>
        <taxon>Ecdysozoa</taxon>
        <taxon>Nematoda</taxon>
        <taxon>Enoplea</taxon>
        <taxon>Dorylaimia</taxon>
        <taxon>Mermithida</taxon>
        <taxon>Mermithoidea</taxon>
        <taxon>Mermithidae</taxon>
        <taxon>Romanomermis</taxon>
    </lineage>
</organism>
<dbReference type="WBParaSite" id="nRc.2.0.1.t47654-RA">
    <property type="protein sequence ID" value="nRc.2.0.1.t47654-RA"/>
    <property type="gene ID" value="nRc.2.0.1.g47654"/>
</dbReference>
<keyword evidence="1" id="KW-1133">Transmembrane helix</keyword>
<protein>
    <submittedName>
        <fullName evidence="3">Uncharacterized protein</fullName>
    </submittedName>
</protein>
<reference evidence="3" key="1">
    <citation type="submission" date="2022-11" db="UniProtKB">
        <authorList>
            <consortium name="WormBaseParasite"/>
        </authorList>
    </citation>
    <scope>IDENTIFICATION</scope>
</reference>
<feature type="transmembrane region" description="Helical" evidence="1">
    <location>
        <begin position="121"/>
        <end position="140"/>
    </location>
</feature>
<evidence type="ECO:0000256" key="1">
    <source>
        <dbReference type="SAM" id="Phobius"/>
    </source>
</evidence>
<keyword evidence="1" id="KW-0472">Membrane</keyword>
<proteinExistence type="predicted"/>
<evidence type="ECO:0000313" key="3">
    <source>
        <dbReference type="WBParaSite" id="nRc.2.0.1.t47654-RA"/>
    </source>
</evidence>
<dbReference type="AlphaFoldDB" id="A0A915L9C7"/>
<sequence>NPEPSPVQKRALTSKPKPISFKSKDNVESNVEESKFLLISKIGVVMSRQFWSIVGGSVWLLELARILDYVEETFHNLHLFAFASVKSIPEFSLCYIPDIIGLPGVLARKRVIVGKLITRRFFSRVPILSFTPAFTIYLIMQVSSIN</sequence>
<keyword evidence="2" id="KW-1185">Reference proteome</keyword>
<dbReference type="Proteomes" id="UP000887565">
    <property type="component" value="Unplaced"/>
</dbReference>